<dbReference type="EMBL" id="APLF01000004">
    <property type="protein sequence ID" value="EMY81835.1"/>
    <property type="molecule type" value="Genomic_DNA"/>
</dbReference>
<dbReference type="RefSeq" id="WP_003437341.1">
    <property type="nucleotide sequence ID" value="NZ_APLF01000004.1"/>
</dbReference>
<dbReference type="InterPro" id="IPR008978">
    <property type="entry name" value="HSP20-like_chaperone"/>
</dbReference>
<comment type="similarity">
    <text evidence="1 2">Belongs to the small heat shock protein (HSP20) family.</text>
</comment>
<dbReference type="PROSITE" id="PS01031">
    <property type="entry name" value="SHSP"/>
    <property type="match status" value="1"/>
</dbReference>
<organism evidence="4 5">
    <name type="scientific">Psychroflexus gondwanensis ACAM 44</name>
    <dbReference type="NCBI Taxonomy" id="1189619"/>
    <lineage>
        <taxon>Bacteria</taxon>
        <taxon>Pseudomonadati</taxon>
        <taxon>Bacteroidota</taxon>
        <taxon>Flavobacteriia</taxon>
        <taxon>Flavobacteriales</taxon>
        <taxon>Flavobacteriaceae</taxon>
        <taxon>Psychroflexus</taxon>
    </lineage>
</organism>
<keyword evidence="4" id="KW-0346">Stress response</keyword>
<dbReference type="Gene3D" id="2.60.40.790">
    <property type="match status" value="1"/>
</dbReference>
<accession>N1WS45</accession>
<dbReference type="Proteomes" id="UP000012317">
    <property type="component" value="Unassembled WGS sequence"/>
</dbReference>
<dbReference type="AlphaFoldDB" id="N1WS45"/>
<reference evidence="4 5" key="1">
    <citation type="journal article" date="2014" name="Genome Biol. Evol.">
        <title>Extensive gene acquisition in the extremely psychrophilic bacterial species Psychroflexus torquis and the link to sea-ice ecosystem specialism.</title>
        <authorList>
            <person name="Feng S."/>
            <person name="Powell S.M."/>
            <person name="Wilson R."/>
            <person name="Bowman J.P."/>
        </authorList>
    </citation>
    <scope>NUCLEOTIDE SEQUENCE [LARGE SCALE GENOMIC DNA]</scope>
    <source>
        <strain evidence="4 5">ACAM 44</strain>
    </source>
</reference>
<dbReference type="CDD" id="cd06464">
    <property type="entry name" value="ACD_sHsps-like"/>
    <property type="match status" value="1"/>
</dbReference>
<evidence type="ECO:0000313" key="5">
    <source>
        <dbReference type="Proteomes" id="UP000012317"/>
    </source>
</evidence>
<evidence type="ECO:0000256" key="1">
    <source>
        <dbReference type="PROSITE-ProRule" id="PRU00285"/>
    </source>
</evidence>
<dbReference type="InterPro" id="IPR031107">
    <property type="entry name" value="Small_HSP"/>
</dbReference>
<dbReference type="eggNOG" id="COG0071">
    <property type="taxonomic scope" value="Bacteria"/>
</dbReference>
<evidence type="ECO:0000256" key="2">
    <source>
        <dbReference type="RuleBase" id="RU003616"/>
    </source>
</evidence>
<dbReference type="SUPFAM" id="SSF49764">
    <property type="entry name" value="HSP20-like chaperones"/>
    <property type="match status" value="1"/>
</dbReference>
<keyword evidence="5" id="KW-1185">Reference proteome</keyword>
<dbReference type="Pfam" id="PF00011">
    <property type="entry name" value="HSP20"/>
    <property type="match status" value="1"/>
</dbReference>
<comment type="caution">
    <text evidence="4">The sequence shown here is derived from an EMBL/GenBank/DDBJ whole genome shotgun (WGS) entry which is preliminary data.</text>
</comment>
<dbReference type="PANTHER" id="PTHR11527">
    <property type="entry name" value="HEAT-SHOCK PROTEIN 20 FAMILY MEMBER"/>
    <property type="match status" value="1"/>
</dbReference>
<protein>
    <submittedName>
        <fullName evidence="4">Heat shock protein hsp20</fullName>
    </submittedName>
</protein>
<sequence length="141" mass="16425">MIPTRFSTQDLSLMDRLFNADKFHRDFSETNSSSPLVNIKQAEDKYSVEMSVPGFDKNDFNIELNENELIISSEKEENKEQEGEKYTRKEFSYQSFRRSFTLPETVDGDKISAQYKDGVLYVDIPKREEAKPKLPKQIAVK</sequence>
<dbReference type="STRING" id="1189619.pgond44_04805"/>
<proteinExistence type="inferred from homology"/>
<evidence type="ECO:0000313" key="4">
    <source>
        <dbReference type="EMBL" id="EMY81835.1"/>
    </source>
</evidence>
<feature type="domain" description="SHSP" evidence="3">
    <location>
        <begin position="27"/>
        <end position="141"/>
    </location>
</feature>
<evidence type="ECO:0000259" key="3">
    <source>
        <dbReference type="PROSITE" id="PS01031"/>
    </source>
</evidence>
<gene>
    <name evidence="4" type="ORF">pgond44_04805</name>
</gene>
<dbReference type="InterPro" id="IPR002068">
    <property type="entry name" value="A-crystallin/Hsp20_dom"/>
</dbReference>
<name>N1WS45_9FLAO</name>